<evidence type="ECO:0000313" key="6">
    <source>
        <dbReference type="Proteomes" id="UP000000383"/>
    </source>
</evidence>
<dbReference type="InterPro" id="IPR029787">
    <property type="entry name" value="Nucleotide_cyclase"/>
</dbReference>
<dbReference type="Pfam" id="PF25487">
    <property type="entry name" value="ETR1_N"/>
    <property type="match status" value="1"/>
</dbReference>
<dbReference type="InterPro" id="IPR001610">
    <property type="entry name" value="PAC"/>
</dbReference>
<name>D7DNZ6_METV0</name>
<evidence type="ECO:0000259" key="4">
    <source>
        <dbReference type="PROSITE" id="PS50887"/>
    </source>
</evidence>
<dbReference type="OrthoDB" id="42802at2"/>
<dbReference type="PROSITE" id="PS50887">
    <property type="entry name" value="GGDEF"/>
    <property type="match status" value="1"/>
</dbReference>
<dbReference type="InterPro" id="IPR000014">
    <property type="entry name" value="PAS"/>
</dbReference>
<dbReference type="Gene3D" id="3.30.70.270">
    <property type="match status" value="1"/>
</dbReference>
<dbReference type="SMART" id="SM00267">
    <property type="entry name" value="GGDEF"/>
    <property type="match status" value="1"/>
</dbReference>
<keyword evidence="1" id="KW-0472">Membrane</keyword>
<protein>
    <submittedName>
        <fullName evidence="5">Diguanylate cyclase with PAS/PAC sensor</fullName>
    </submittedName>
</protein>
<evidence type="ECO:0000256" key="1">
    <source>
        <dbReference type="SAM" id="Phobius"/>
    </source>
</evidence>
<dbReference type="Pfam" id="PF08447">
    <property type="entry name" value="PAS_3"/>
    <property type="match status" value="1"/>
</dbReference>
<dbReference type="STRING" id="666681.M301_2672"/>
<dbReference type="Pfam" id="PF00990">
    <property type="entry name" value="GGDEF"/>
    <property type="match status" value="1"/>
</dbReference>
<feature type="domain" description="PAC" evidence="3">
    <location>
        <begin position="237"/>
        <end position="290"/>
    </location>
</feature>
<organism evidence="5 6">
    <name type="scientific">Methylotenera versatilis (strain 301)</name>
    <dbReference type="NCBI Taxonomy" id="666681"/>
    <lineage>
        <taxon>Bacteria</taxon>
        <taxon>Pseudomonadati</taxon>
        <taxon>Pseudomonadota</taxon>
        <taxon>Betaproteobacteria</taxon>
        <taxon>Nitrosomonadales</taxon>
        <taxon>Methylophilaceae</taxon>
        <taxon>Methylotenera</taxon>
    </lineage>
</organism>
<dbReference type="RefSeq" id="WP_013149332.1">
    <property type="nucleotide sequence ID" value="NC_014207.1"/>
</dbReference>
<dbReference type="SMART" id="SM00086">
    <property type="entry name" value="PAC"/>
    <property type="match status" value="1"/>
</dbReference>
<dbReference type="PROSITE" id="PS50113">
    <property type="entry name" value="PAC"/>
    <property type="match status" value="1"/>
</dbReference>
<dbReference type="InterPro" id="IPR043128">
    <property type="entry name" value="Rev_trsase/Diguanyl_cyclase"/>
</dbReference>
<dbReference type="PANTHER" id="PTHR46663">
    <property type="entry name" value="DIGUANYLATE CYCLASE DGCT-RELATED"/>
    <property type="match status" value="1"/>
</dbReference>
<dbReference type="SUPFAM" id="SSF55785">
    <property type="entry name" value="PYP-like sensor domain (PAS domain)"/>
    <property type="match status" value="1"/>
</dbReference>
<dbReference type="SUPFAM" id="SSF55073">
    <property type="entry name" value="Nucleotide cyclase"/>
    <property type="match status" value="1"/>
</dbReference>
<dbReference type="eggNOG" id="COG2199">
    <property type="taxonomic scope" value="Bacteria"/>
</dbReference>
<dbReference type="Proteomes" id="UP000000383">
    <property type="component" value="Chromosome"/>
</dbReference>
<dbReference type="InterPro" id="IPR052163">
    <property type="entry name" value="DGC-Regulatory_Protein"/>
</dbReference>
<dbReference type="PROSITE" id="PS50112">
    <property type="entry name" value="PAS"/>
    <property type="match status" value="1"/>
</dbReference>
<dbReference type="NCBIfam" id="TIGR00254">
    <property type="entry name" value="GGDEF"/>
    <property type="match status" value="1"/>
</dbReference>
<dbReference type="CDD" id="cd00130">
    <property type="entry name" value="PAS"/>
    <property type="match status" value="1"/>
</dbReference>
<dbReference type="Gene3D" id="3.30.450.20">
    <property type="entry name" value="PAS domain"/>
    <property type="match status" value="1"/>
</dbReference>
<keyword evidence="1" id="KW-0812">Transmembrane</keyword>
<sequence>MSILLNTSNLLPHGYCINWSPTLLWLYVLSDAAIVLAYYSIPVTLTYFVWRRKDLQFRGIFLLFSAFILSCGTTHLLEIVTFWNPIYWVDASMKAVTASISVVTAIALVYITPQALKLPSPSQYDKEVYEHLNAYEALKAAQASLIELDEYKKSEAALHASEQRLQLVLKASQLGFWDWDIKNNIVTRNERWAEMLGYELSNIEITVRQWADFVHPDDREMAWQSVRDNIEGRTQMHALEYRMRTKSGEYKWVLDQAQVVSWDADHKATRMCGTHTDITERKNMEEQVRNFAFYDTLTQLPNRRLLGDRLTKAISTSKRSGYYGALMFLDLDNFKPINDAHGHQAGDLLLIEAASRLKGCIREVDTVARLGGDEFVVILSELSLDEAESISETKLVAEKILDVLSKPYLLTVTHTGQKDKVVELECTASIGAVVFVKDHASQIDLMKWADAAMYKAKDEGRNLIRLYDGSIIL</sequence>
<dbReference type="SMART" id="SM00091">
    <property type="entry name" value="PAS"/>
    <property type="match status" value="1"/>
</dbReference>
<dbReference type="InterPro" id="IPR058544">
    <property type="entry name" value="ETR1_N"/>
</dbReference>
<dbReference type="eggNOG" id="COG2202">
    <property type="taxonomic scope" value="Bacteria"/>
</dbReference>
<reference evidence="5 6" key="2">
    <citation type="journal article" date="2011" name="J. Bacteriol.">
        <title>Genomes of three methylotrophs from a single niche uncover genetic and metabolic divergence of Methylophilaceae.</title>
        <authorList>
            <person name="Lapidus A."/>
            <person name="Clum A."/>
            <person name="Labutti K."/>
            <person name="Kaluzhnaya M.G."/>
            <person name="Lim S."/>
            <person name="Beck D.A."/>
            <person name="Glavina Del Rio T."/>
            <person name="Nolan M."/>
            <person name="Mavromatis K."/>
            <person name="Huntemann M."/>
            <person name="Lucas S."/>
            <person name="Lidstrom M.E."/>
            <person name="Ivanova N."/>
            <person name="Chistoserdova L."/>
        </authorList>
    </citation>
    <scope>NUCLEOTIDE SEQUENCE [LARGE SCALE GENOMIC DNA]</scope>
    <source>
        <strain evidence="5 6">301</strain>
    </source>
</reference>
<proteinExistence type="predicted"/>
<dbReference type="AlphaFoldDB" id="D7DNZ6"/>
<evidence type="ECO:0000259" key="3">
    <source>
        <dbReference type="PROSITE" id="PS50113"/>
    </source>
</evidence>
<gene>
    <name evidence="5" type="ordered locus">M301_2672</name>
</gene>
<dbReference type="InterPro" id="IPR000700">
    <property type="entry name" value="PAS-assoc_C"/>
</dbReference>
<reference evidence="6" key="1">
    <citation type="submission" date="2010-05" db="EMBL/GenBank/DDBJ databases">
        <title>Complete sequence of Methylotenera sp. 301.</title>
        <authorList>
            <person name="Lucas S."/>
            <person name="Copeland A."/>
            <person name="Lapidus A."/>
            <person name="Cheng J.-F."/>
            <person name="Bruce D."/>
            <person name="Goodwin L."/>
            <person name="Pitluck S."/>
            <person name="Clum A."/>
            <person name="Land M."/>
            <person name="Hauser L."/>
            <person name="Kyrpides N."/>
            <person name="Ivanova N."/>
            <person name="Chistoservova L."/>
            <person name="Kalyuzhnaya M."/>
            <person name="Woyke T."/>
        </authorList>
    </citation>
    <scope>NUCLEOTIDE SEQUENCE [LARGE SCALE GENOMIC DNA]</scope>
    <source>
        <strain evidence="6">301</strain>
    </source>
</reference>
<dbReference type="InterPro" id="IPR013655">
    <property type="entry name" value="PAS_fold_3"/>
</dbReference>
<evidence type="ECO:0000259" key="2">
    <source>
        <dbReference type="PROSITE" id="PS50112"/>
    </source>
</evidence>
<feature type="domain" description="GGDEF" evidence="4">
    <location>
        <begin position="322"/>
        <end position="469"/>
    </location>
</feature>
<feature type="transmembrane region" description="Helical" evidence="1">
    <location>
        <begin position="95"/>
        <end position="112"/>
    </location>
</feature>
<dbReference type="NCBIfam" id="TIGR00229">
    <property type="entry name" value="sensory_box"/>
    <property type="match status" value="1"/>
</dbReference>
<dbReference type="HOGENOM" id="CLU_000445_11_24_4"/>
<dbReference type="KEGG" id="meh:M301_2672"/>
<feature type="domain" description="PAS" evidence="2">
    <location>
        <begin position="161"/>
        <end position="233"/>
    </location>
</feature>
<evidence type="ECO:0000313" key="5">
    <source>
        <dbReference type="EMBL" id="ADI31027.1"/>
    </source>
</evidence>
<dbReference type="EMBL" id="CP002056">
    <property type="protein sequence ID" value="ADI31027.1"/>
    <property type="molecule type" value="Genomic_DNA"/>
</dbReference>
<keyword evidence="6" id="KW-1185">Reference proteome</keyword>
<feature type="transmembrane region" description="Helical" evidence="1">
    <location>
        <begin position="60"/>
        <end position="83"/>
    </location>
</feature>
<keyword evidence="1" id="KW-1133">Transmembrane helix</keyword>
<dbReference type="InterPro" id="IPR000160">
    <property type="entry name" value="GGDEF_dom"/>
</dbReference>
<feature type="transmembrane region" description="Helical" evidence="1">
    <location>
        <begin position="24"/>
        <end position="48"/>
    </location>
</feature>
<dbReference type="InterPro" id="IPR035965">
    <property type="entry name" value="PAS-like_dom_sf"/>
</dbReference>
<dbReference type="PANTHER" id="PTHR46663:SF3">
    <property type="entry name" value="SLL0267 PROTEIN"/>
    <property type="match status" value="1"/>
</dbReference>
<dbReference type="CDD" id="cd01949">
    <property type="entry name" value="GGDEF"/>
    <property type="match status" value="1"/>
</dbReference>
<accession>D7DNZ6</accession>